<organism evidence="5">
    <name type="scientific">Oryza barthii</name>
    <dbReference type="NCBI Taxonomy" id="65489"/>
    <lineage>
        <taxon>Eukaryota</taxon>
        <taxon>Viridiplantae</taxon>
        <taxon>Streptophyta</taxon>
        <taxon>Embryophyta</taxon>
        <taxon>Tracheophyta</taxon>
        <taxon>Spermatophyta</taxon>
        <taxon>Magnoliopsida</taxon>
        <taxon>Liliopsida</taxon>
        <taxon>Poales</taxon>
        <taxon>Poaceae</taxon>
        <taxon>BOP clade</taxon>
        <taxon>Oryzoideae</taxon>
        <taxon>Oryzeae</taxon>
        <taxon>Oryzinae</taxon>
        <taxon>Oryza</taxon>
    </lineage>
</organism>
<comment type="similarity">
    <text evidence="1">Belongs to the universal ribosomal protein uS7 family.</text>
</comment>
<evidence type="ECO:0000259" key="4">
    <source>
        <dbReference type="Pfam" id="PF00177"/>
    </source>
</evidence>
<dbReference type="HOGENOM" id="CLU_2835189_0_0_1"/>
<sequence>MAVRIVKHAMEIIHLLTDANPVQAIVDAIINSGPRDQDATRIGSSVLPRPTVERLSHLSVPRLLHC</sequence>
<reference evidence="5" key="1">
    <citation type="journal article" date="2009" name="Rice">
        <title>De Novo Next Generation Sequencing of Plant Genomes.</title>
        <authorList>
            <person name="Rounsley S."/>
            <person name="Marri P.R."/>
            <person name="Yu Y."/>
            <person name="He R."/>
            <person name="Sisneros N."/>
            <person name="Goicoechea J.L."/>
            <person name="Lee S.J."/>
            <person name="Angelova A."/>
            <person name="Kudrna D."/>
            <person name="Luo M."/>
            <person name="Affourtit J."/>
            <person name="Desany B."/>
            <person name="Knight J."/>
            <person name="Niazi F."/>
            <person name="Egholm M."/>
            <person name="Wing R.A."/>
        </authorList>
    </citation>
    <scope>NUCLEOTIDE SEQUENCE [LARGE SCALE GENOMIC DNA]</scope>
    <source>
        <strain evidence="5">cv. IRGC 105608</strain>
    </source>
</reference>
<evidence type="ECO:0000256" key="1">
    <source>
        <dbReference type="ARBA" id="ARBA00007151"/>
    </source>
</evidence>
<reference evidence="5" key="2">
    <citation type="submission" date="2015-03" db="UniProtKB">
        <authorList>
            <consortium name="EnsemblPlants"/>
        </authorList>
    </citation>
    <scope>IDENTIFICATION</scope>
</reference>
<dbReference type="AlphaFoldDB" id="A0A0D3GD43"/>
<name>A0A0D3GD43_9ORYZ</name>
<keyword evidence="3" id="KW-0687">Ribonucleoprotein</keyword>
<accession>A0A0D3GD43</accession>
<keyword evidence="2" id="KW-0689">Ribosomal protein</keyword>
<dbReference type="SUPFAM" id="SSF47973">
    <property type="entry name" value="Ribosomal protein S7"/>
    <property type="match status" value="1"/>
</dbReference>
<dbReference type="GO" id="GO:0006412">
    <property type="term" value="P:translation"/>
    <property type="evidence" value="ECO:0007669"/>
    <property type="project" value="InterPro"/>
</dbReference>
<dbReference type="eggNOG" id="KOG3291">
    <property type="taxonomic scope" value="Eukaryota"/>
</dbReference>
<evidence type="ECO:0000256" key="2">
    <source>
        <dbReference type="ARBA" id="ARBA00022980"/>
    </source>
</evidence>
<evidence type="ECO:0000313" key="6">
    <source>
        <dbReference type="Proteomes" id="UP000026960"/>
    </source>
</evidence>
<dbReference type="Gene3D" id="1.10.455.10">
    <property type="entry name" value="Ribosomal protein S7 domain"/>
    <property type="match status" value="1"/>
</dbReference>
<dbReference type="EnsemblPlants" id="OBART06G04030.1">
    <property type="protein sequence ID" value="OBART06G04030.1"/>
    <property type="gene ID" value="OBART06G04030"/>
</dbReference>
<dbReference type="InterPro" id="IPR036823">
    <property type="entry name" value="Ribosomal_uS7_dom_sf"/>
</dbReference>
<evidence type="ECO:0000313" key="5">
    <source>
        <dbReference type="EnsemblPlants" id="OBART06G04030.1"/>
    </source>
</evidence>
<evidence type="ECO:0000256" key="3">
    <source>
        <dbReference type="ARBA" id="ARBA00023274"/>
    </source>
</evidence>
<proteinExistence type="inferred from homology"/>
<dbReference type="InterPro" id="IPR023798">
    <property type="entry name" value="Ribosomal_uS7_dom"/>
</dbReference>
<dbReference type="Pfam" id="PF00177">
    <property type="entry name" value="Ribosomal_S7"/>
    <property type="match status" value="1"/>
</dbReference>
<feature type="domain" description="Small ribosomal subunit protein uS7" evidence="4">
    <location>
        <begin position="1"/>
        <end position="46"/>
    </location>
</feature>
<dbReference type="GO" id="GO:1990904">
    <property type="term" value="C:ribonucleoprotein complex"/>
    <property type="evidence" value="ECO:0007669"/>
    <property type="project" value="UniProtKB-KW"/>
</dbReference>
<dbReference type="STRING" id="65489.A0A0D3GD43"/>
<keyword evidence="6" id="KW-1185">Reference proteome</keyword>
<dbReference type="Gramene" id="OBART06G04030.1">
    <property type="protein sequence ID" value="OBART06G04030.1"/>
    <property type="gene ID" value="OBART06G04030"/>
</dbReference>
<dbReference type="PANTHER" id="PTHR11205">
    <property type="entry name" value="RIBOSOMAL PROTEIN S7"/>
    <property type="match status" value="1"/>
</dbReference>
<protein>
    <recommendedName>
        <fullName evidence="4">Small ribosomal subunit protein uS7 domain-containing protein</fullName>
    </recommendedName>
</protein>
<dbReference type="PaxDb" id="65489-OBART06G04030.1"/>
<dbReference type="Proteomes" id="UP000026960">
    <property type="component" value="Chromosome 6"/>
</dbReference>
<dbReference type="InterPro" id="IPR000235">
    <property type="entry name" value="Ribosomal_uS7"/>
</dbReference>
<dbReference type="GO" id="GO:0005840">
    <property type="term" value="C:ribosome"/>
    <property type="evidence" value="ECO:0007669"/>
    <property type="project" value="UniProtKB-KW"/>
</dbReference>